<dbReference type="SUPFAM" id="SSF52777">
    <property type="entry name" value="CoA-dependent acyltransferases"/>
    <property type="match status" value="1"/>
</dbReference>
<protein>
    <recommendedName>
        <fullName evidence="7">Dihydrolipoamide acetyltransferase component of pyruvate dehydrogenase complex</fullName>
        <ecNumber evidence="7">2.3.1.-</ecNumber>
    </recommendedName>
</protein>
<dbReference type="RefSeq" id="WP_057623593.1">
    <property type="nucleotide sequence ID" value="NZ_LKHV02000001.1"/>
</dbReference>
<feature type="domain" description="Peripheral subunit-binding (PSBD)" evidence="9">
    <location>
        <begin position="112"/>
        <end position="149"/>
    </location>
</feature>
<dbReference type="InterPro" id="IPR036625">
    <property type="entry name" value="E3-bd_dom_sf"/>
</dbReference>
<dbReference type="Gene3D" id="4.10.320.10">
    <property type="entry name" value="E3-binding domain"/>
    <property type="match status" value="1"/>
</dbReference>
<comment type="subunit">
    <text evidence="3">Forms a 24-polypeptide structural core with octahedral symmetry.</text>
</comment>
<name>A0A0Q9YGH0_9GAMM</name>
<evidence type="ECO:0000313" key="11">
    <source>
        <dbReference type="EMBL" id="MCS5707629.1"/>
    </source>
</evidence>
<dbReference type="GO" id="GO:0031405">
    <property type="term" value="F:lipoic acid binding"/>
    <property type="evidence" value="ECO:0007669"/>
    <property type="project" value="TreeGrafter"/>
</dbReference>
<evidence type="ECO:0000256" key="3">
    <source>
        <dbReference type="ARBA" id="ARBA00011484"/>
    </source>
</evidence>
<reference evidence="11" key="3">
    <citation type="submission" date="2021-06" db="EMBL/GenBank/DDBJ databases">
        <title>Genomic Description and Analysis of Intracellular Bacteria, Candidatus Berkiella cookevillensis and Candidatus Berkiella aquae.</title>
        <authorList>
            <person name="Kidane D.T."/>
            <person name="Mehari Y.T."/>
            <person name="Rice F.C."/>
            <person name="Arivett B.A."/>
            <person name="Farone A.L."/>
            <person name="Berk S.G."/>
            <person name="Farone M.B."/>
        </authorList>
    </citation>
    <scope>NUCLEOTIDE SEQUENCE</scope>
    <source>
        <strain evidence="11">CC99</strain>
    </source>
</reference>
<dbReference type="STRING" id="437022.CC99x_00645"/>
<dbReference type="InterPro" id="IPR004167">
    <property type="entry name" value="PSBD"/>
</dbReference>
<comment type="caution">
    <text evidence="10">The sequence shown here is derived from an EMBL/GenBank/DDBJ whole genome shotgun (WGS) entry which is preliminary data.</text>
</comment>
<dbReference type="SUPFAM" id="SSF51230">
    <property type="entry name" value="Single hybrid motif"/>
    <property type="match status" value="1"/>
</dbReference>
<dbReference type="InterPro" id="IPR011053">
    <property type="entry name" value="Single_hybrid_motif"/>
</dbReference>
<dbReference type="EC" id="2.3.1.-" evidence="7"/>
<dbReference type="Gene3D" id="3.30.559.10">
    <property type="entry name" value="Chloramphenicol acetyltransferase-like domain"/>
    <property type="match status" value="1"/>
</dbReference>
<evidence type="ECO:0000256" key="5">
    <source>
        <dbReference type="ARBA" id="ARBA00022823"/>
    </source>
</evidence>
<dbReference type="PROSITE" id="PS51826">
    <property type="entry name" value="PSBD"/>
    <property type="match status" value="1"/>
</dbReference>
<dbReference type="InterPro" id="IPR023213">
    <property type="entry name" value="CAT-like_dom_sf"/>
</dbReference>
<dbReference type="SUPFAM" id="SSF47005">
    <property type="entry name" value="Peripheral subunit-binding domain of 2-oxo acid dehydrogenase complex"/>
    <property type="match status" value="1"/>
</dbReference>
<dbReference type="GO" id="GO:0005737">
    <property type="term" value="C:cytoplasm"/>
    <property type="evidence" value="ECO:0007669"/>
    <property type="project" value="TreeGrafter"/>
</dbReference>
<dbReference type="PATRIC" id="fig|1590042.3.peg.663"/>
<evidence type="ECO:0000256" key="1">
    <source>
        <dbReference type="ARBA" id="ARBA00001938"/>
    </source>
</evidence>
<comment type="similarity">
    <text evidence="2 7">Belongs to the 2-oxoacid dehydrogenase family.</text>
</comment>
<dbReference type="InterPro" id="IPR050743">
    <property type="entry name" value="2-oxoacid_DH_E2_comp"/>
</dbReference>
<proteinExistence type="inferred from homology"/>
<keyword evidence="12" id="KW-1185">Reference proteome</keyword>
<organism evidence="10">
    <name type="scientific">Candidatus Berkiella cookevillensis</name>
    <dbReference type="NCBI Taxonomy" id="437022"/>
    <lineage>
        <taxon>Bacteria</taxon>
        <taxon>Pseudomonadati</taxon>
        <taxon>Pseudomonadota</taxon>
        <taxon>Gammaproteobacteria</taxon>
        <taxon>Candidatus Berkiellales</taxon>
        <taxon>Candidatus Berkiellaceae</taxon>
        <taxon>Candidatus Berkiella</taxon>
    </lineage>
</organism>
<evidence type="ECO:0000256" key="4">
    <source>
        <dbReference type="ARBA" id="ARBA00022679"/>
    </source>
</evidence>
<evidence type="ECO:0000256" key="7">
    <source>
        <dbReference type="RuleBase" id="RU003423"/>
    </source>
</evidence>
<dbReference type="Proteomes" id="UP000051494">
    <property type="component" value="Unassembled WGS sequence"/>
</dbReference>
<evidence type="ECO:0000313" key="10">
    <source>
        <dbReference type="EMBL" id="KRG19632.1"/>
    </source>
</evidence>
<reference evidence="11" key="2">
    <citation type="journal article" date="2016" name="Genome Announc.">
        <title>Draft Genome Sequences of Two Novel Amoeba-Resistant Intranuclear Bacteria, 'Candidatus Berkiella cookevillensis' and 'Candidatus Berkiella aquae'.</title>
        <authorList>
            <person name="Mehari Y.T."/>
            <person name="Arivett B.A."/>
            <person name="Farone A.L."/>
            <person name="Gunderson J.H."/>
            <person name="Farone M.B."/>
        </authorList>
    </citation>
    <scope>NUCLEOTIDE SEQUENCE</scope>
    <source>
        <strain evidence="11">CC99</strain>
    </source>
</reference>
<dbReference type="AlphaFoldDB" id="A0A0Q9YGH0"/>
<evidence type="ECO:0000259" key="8">
    <source>
        <dbReference type="PROSITE" id="PS50968"/>
    </source>
</evidence>
<dbReference type="Pfam" id="PF00364">
    <property type="entry name" value="Biotin_lipoyl"/>
    <property type="match status" value="1"/>
</dbReference>
<feature type="domain" description="Lipoyl-binding" evidence="8">
    <location>
        <begin position="1"/>
        <end position="76"/>
    </location>
</feature>
<reference evidence="10" key="1">
    <citation type="submission" date="2015-09" db="EMBL/GenBank/DDBJ databases">
        <title>Draft Genome Sequences of Two Novel Amoeba-resistant Intranuclear Bacteria, Candidatus Berkiella cookevillensis and Candidatus Berkiella aquae.</title>
        <authorList>
            <person name="Mehari Y.T."/>
            <person name="Arivett B.A."/>
            <person name="Farone A.L."/>
            <person name="Gunderson J.H."/>
            <person name="Farone M.B."/>
        </authorList>
    </citation>
    <scope>NUCLEOTIDE SEQUENCE [LARGE SCALE GENOMIC DNA]</scope>
    <source>
        <strain evidence="10">CC99</strain>
    </source>
</reference>
<comment type="cofactor">
    <cofactor evidence="1 7">
        <name>(R)-lipoate</name>
        <dbReference type="ChEBI" id="CHEBI:83088"/>
    </cofactor>
</comment>
<dbReference type="PANTHER" id="PTHR43178">
    <property type="entry name" value="DIHYDROLIPOAMIDE ACETYLTRANSFERASE COMPONENT OF PYRUVATE DEHYDROGENASE COMPLEX"/>
    <property type="match status" value="1"/>
</dbReference>
<evidence type="ECO:0000259" key="9">
    <source>
        <dbReference type="PROSITE" id="PS51826"/>
    </source>
</evidence>
<dbReference type="EMBL" id="LKHV02000001">
    <property type="protein sequence ID" value="MCS5707629.1"/>
    <property type="molecule type" value="Genomic_DNA"/>
</dbReference>
<accession>A0A0Q9YGH0</accession>
<evidence type="ECO:0000256" key="6">
    <source>
        <dbReference type="ARBA" id="ARBA00023315"/>
    </source>
</evidence>
<keyword evidence="5 7" id="KW-0450">Lipoyl</keyword>
<dbReference type="CDD" id="cd06849">
    <property type="entry name" value="lipoyl_domain"/>
    <property type="match status" value="1"/>
</dbReference>
<dbReference type="OrthoDB" id="9805770at2"/>
<dbReference type="PROSITE" id="PS00189">
    <property type="entry name" value="LIPOYL"/>
    <property type="match status" value="1"/>
</dbReference>
<dbReference type="InterPro" id="IPR000089">
    <property type="entry name" value="Biotin_lipoyl"/>
</dbReference>
<dbReference type="Gene3D" id="2.40.50.100">
    <property type="match status" value="1"/>
</dbReference>
<dbReference type="InterPro" id="IPR003016">
    <property type="entry name" value="2-oxoA_DH_lipoyl-BS"/>
</dbReference>
<keyword evidence="4 7" id="KW-0808">Transferase</keyword>
<dbReference type="PROSITE" id="PS50968">
    <property type="entry name" value="BIOTINYL_LIPOYL"/>
    <property type="match status" value="1"/>
</dbReference>
<dbReference type="PANTHER" id="PTHR43178:SF12">
    <property type="entry name" value="DIHYDROLIPOAMIDE ACETYLTRANSFERASE COMPONENT OF PYRUVATE DEHYDROGENASE COMPLEX"/>
    <property type="match status" value="1"/>
</dbReference>
<dbReference type="GO" id="GO:0016407">
    <property type="term" value="F:acetyltransferase activity"/>
    <property type="evidence" value="ECO:0007669"/>
    <property type="project" value="TreeGrafter"/>
</dbReference>
<keyword evidence="6 7" id="KW-0012">Acyltransferase</keyword>
<evidence type="ECO:0000313" key="12">
    <source>
        <dbReference type="Proteomes" id="UP000051494"/>
    </source>
</evidence>
<gene>
    <name evidence="10" type="primary">bkdC</name>
    <name evidence="11" type="ORF">CC99x_001785</name>
    <name evidence="10" type="ORF">CC99x_00645</name>
</gene>
<evidence type="ECO:0000256" key="2">
    <source>
        <dbReference type="ARBA" id="ARBA00007317"/>
    </source>
</evidence>
<sequence>MKIFHLPDLGEGLPDAEVVKWHVAEGDTIVEDQALVSMETAKAVVEVPSPFAGKVKKLHGKEGDIIATGAPLIEFEVSAKEDRGTVAGKIEVSDEIIKETAISASGKASGIKVLPAVRALANKLNVDLSIVSATGANGTITADDVKRASEALNQAGPLEPLKGTRRMMAITMAQSHSEVVPVTIVDDVDIHAWANNGDYTVRVIQAMVAACQQEKSLNAWFDSAQLGRRLLKEVHIGLAMDTPDGLFVPVIKDAHSKDAKMLRDEINALKTEVSTRTIKPEKLQGATIVLSNFGKFAGRYANPIVVPPMVAILGVGALRKEVVVVNNDPQVHPVLPLSLSFDHRSVTGGEATRFLKILIDELKK</sequence>
<dbReference type="InterPro" id="IPR001078">
    <property type="entry name" value="2-oxoacid_DH_actylTfrase"/>
</dbReference>
<dbReference type="Pfam" id="PF00198">
    <property type="entry name" value="2-oxoacid_dh"/>
    <property type="match status" value="1"/>
</dbReference>
<dbReference type="EMBL" id="LKHV01000002">
    <property type="protein sequence ID" value="KRG19632.1"/>
    <property type="molecule type" value="Genomic_DNA"/>
</dbReference>
<dbReference type="Pfam" id="PF02817">
    <property type="entry name" value="E3_binding"/>
    <property type="match status" value="1"/>
</dbReference>